<dbReference type="CDD" id="cd01347">
    <property type="entry name" value="ligand_gated_channel"/>
    <property type="match status" value="1"/>
</dbReference>
<feature type="signal peptide" evidence="17">
    <location>
        <begin position="1"/>
        <end position="22"/>
    </location>
</feature>
<evidence type="ECO:0000256" key="10">
    <source>
        <dbReference type="ARBA" id="ARBA00023077"/>
    </source>
</evidence>
<evidence type="ECO:0000256" key="14">
    <source>
        <dbReference type="PROSITE-ProRule" id="PRU01360"/>
    </source>
</evidence>
<accession>A0A3A8ELE1</accession>
<comment type="subcellular location">
    <subcellularLocation>
        <location evidence="1 14">Cell outer membrane</location>
        <topology evidence="1 14">Multi-pass membrane protein</topology>
    </subcellularLocation>
</comment>
<keyword evidence="10 16" id="KW-0798">TonB box</keyword>
<dbReference type="InterPro" id="IPR012910">
    <property type="entry name" value="Plug_dom"/>
</dbReference>
<feature type="short sequence motif" description="TonB C-terminal box" evidence="15">
    <location>
        <begin position="711"/>
        <end position="728"/>
    </location>
</feature>
<dbReference type="NCBIfam" id="TIGR01783">
    <property type="entry name" value="TonB-siderophor"/>
    <property type="match status" value="1"/>
</dbReference>
<evidence type="ECO:0000256" key="5">
    <source>
        <dbReference type="ARBA" id="ARBA00022496"/>
    </source>
</evidence>
<dbReference type="Proteomes" id="UP000269001">
    <property type="component" value="Unassembled WGS sequence"/>
</dbReference>
<dbReference type="PANTHER" id="PTHR32552:SF82">
    <property type="entry name" value="FCUA PROTEIN"/>
    <property type="match status" value="1"/>
</dbReference>
<keyword evidence="8" id="KW-0408">Iron</keyword>
<evidence type="ECO:0000256" key="4">
    <source>
        <dbReference type="ARBA" id="ARBA00022452"/>
    </source>
</evidence>
<keyword evidence="4 14" id="KW-1134">Transmembrane beta strand</keyword>
<proteinExistence type="inferred from homology"/>
<dbReference type="InterPro" id="IPR039426">
    <property type="entry name" value="TonB-dep_rcpt-like"/>
</dbReference>
<dbReference type="GO" id="GO:0015344">
    <property type="term" value="F:siderophore uptake transmembrane transporter activity"/>
    <property type="evidence" value="ECO:0007669"/>
    <property type="project" value="TreeGrafter"/>
</dbReference>
<dbReference type="Gene3D" id="2.40.170.20">
    <property type="entry name" value="TonB-dependent receptor, beta-barrel domain"/>
    <property type="match status" value="1"/>
</dbReference>
<dbReference type="RefSeq" id="WP_120368921.1">
    <property type="nucleotide sequence ID" value="NZ_RAXU01000002.1"/>
</dbReference>
<feature type="chain" id="PRO_5017219331" evidence="17">
    <location>
        <begin position="23"/>
        <end position="728"/>
    </location>
</feature>
<dbReference type="Gene3D" id="2.170.130.10">
    <property type="entry name" value="TonB-dependent receptor, plug domain"/>
    <property type="match status" value="1"/>
</dbReference>
<protein>
    <submittedName>
        <fullName evidence="20">TonB-dependent receptor</fullName>
    </submittedName>
</protein>
<feature type="domain" description="TonB-dependent receptor-like beta-barrel" evidence="18">
    <location>
        <begin position="264"/>
        <end position="695"/>
    </location>
</feature>
<dbReference type="InterPro" id="IPR010105">
    <property type="entry name" value="TonB_sidphr_rcpt"/>
</dbReference>
<dbReference type="Pfam" id="PF07715">
    <property type="entry name" value="Plug"/>
    <property type="match status" value="1"/>
</dbReference>
<dbReference type="GO" id="GO:0015891">
    <property type="term" value="P:siderophore transport"/>
    <property type="evidence" value="ECO:0007669"/>
    <property type="project" value="InterPro"/>
</dbReference>
<evidence type="ECO:0000259" key="18">
    <source>
        <dbReference type="Pfam" id="PF00593"/>
    </source>
</evidence>
<evidence type="ECO:0000256" key="6">
    <source>
        <dbReference type="ARBA" id="ARBA00022692"/>
    </source>
</evidence>
<keyword evidence="7 17" id="KW-0732">Signal</keyword>
<evidence type="ECO:0000313" key="20">
    <source>
        <dbReference type="EMBL" id="RKG35727.1"/>
    </source>
</evidence>
<name>A0A3A8ELE1_9GAMM</name>
<organism evidence="20 21">
    <name type="scientific">Acinetobacter guerrae</name>
    <dbReference type="NCBI Taxonomy" id="1843371"/>
    <lineage>
        <taxon>Bacteria</taxon>
        <taxon>Pseudomonadati</taxon>
        <taxon>Pseudomonadota</taxon>
        <taxon>Gammaproteobacteria</taxon>
        <taxon>Moraxellales</taxon>
        <taxon>Moraxellaceae</taxon>
        <taxon>Acinetobacter</taxon>
    </lineage>
</organism>
<evidence type="ECO:0000256" key="12">
    <source>
        <dbReference type="ARBA" id="ARBA00023170"/>
    </source>
</evidence>
<comment type="similarity">
    <text evidence="2 14 16">Belongs to the TonB-dependent receptor family.</text>
</comment>
<keyword evidence="13 14" id="KW-0998">Cell outer membrane</keyword>
<evidence type="ECO:0000256" key="13">
    <source>
        <dbReference type="ARBA" id="ARBA00023237"/>
    </source>
</evidence>
<dbReference type="Pfam" id="PF00593">
    <property type="entry name" value="TonB_dep_Rec_b-barrel"/>
    <property type="match status" value="1"/>
</dbReference>
<dbReference type="PANTHER" id="PTHR32552">
    <property type="entry name" value="FERRICHROME IRON RECEPTOR-RELATED"/>
    <property type="match status" value="1"/>
</dbReference>
<dbReference type="EMBL" id="RAXU01000002">
    <property type="protein sequence ID" value="RKG35727.1"/>
    <property type="molecule type" value="Genomic_DNA"/>
</dbReference>
<evidence type="ECO:0000256" key="11">
    <source>
        <dbReference type="ARBA" id="ARBA00023136"/>
    </source>
</evidence>
<evidence type="ECO:0000256" key="15">
    <source>
        <dbReference type="PROSITE-ProRule" id="PRU10144"/>
    </source>
</evidence>
<evidence type="ECO:0000256" key="9">
    <source>
        <dbReference type="ARBA" id="ARBA00023065"/>
    </source>
</evidence>
<dbReference type="PROSITE" id="PS01156">
    <property type="entry name" value="TONB_DEPENDENT_REC_2"/>
    <property type="match status" value="1"/>
</dbReference>
<gene>
    <name evidence="20" type="ORF">D7V21_02315</name>
</gene>
<keyword evidence="9" id="KW-0406">Ion transport</keyword>
<evidence type="ECO:0000313" key="21">
    <source>
        <dbReference type="Proteomes" id="UP000269001"/>
    </source>
</evidence>
<keyword evidence="5" id="KW-0410">Iron transport</keyword>
<keyword evidence="12 20" id="KW-0675">Receptor</keyword>
<sequence length="728" mass="79836">MIKLKPLVLMMACASGYIIAHAEDQNSTTSNIENKPVTSLETIHVVASADASATGLMEAYAGGQVASGGRVGIFGNQKNLDTPFNLISYTNQYIQERQAKSVGDVLQADSGVRLAKGFGNFQEAYFIRGFVLNSDDTAYNGLYGILPRQYIPTELFERVEVFKGASAFLNGATPGGSGVGGSINLLPKRAGNDPLNRVTVGTDFNGGYISNDISRRFGEDQQFGVRVNTAYHGGGTEIDKEKNSLGLASIALDYKGENLRLSGDVGYNNNRLESNRPSLRLGSAVNQLPSAKQYTDIHGQSWTYSNEEDVFGSFRAEYDINDLLTAYAAYGFRNTTEGGVYSSWILNNVTTGDASLSASTIPRKDQINTGEVGLRAKFDTGVVSHQVVLSGSAYNQDKKYSYGYRSNINTNLYSPIYTDSSAINLYLPSNNYEKYAKAGVTNLRSIALGDNLTILDDRLNIMLGARYQEIDQDIYSYGVYKYNNTKNKVTPAVGLSYKLIPELSVYANYIEALVQGDGILNSQTGDYYLPSPFVSKQKELGFKYENGKIGGTLDYFYTDREKAAVNSSGSQQFSQAKNVHQGIEFNAYGQLNEQVRILGGASWIKTEQKNTYQALYDGNDVIGVPKFQANLGADWQLPIPQNISLNGRVIYTGSSYANNSNTFKLKDWTRVDLGATYKTLVNQTLTAITFGVSNVFDKDYWASAAVNDYTYLSLGEPRTFKLSASFDF</sequence>
<keyword evidence="6 14" id="KW-0812">Transmembrane</keyword>
<keyword evidence="11 14" id="KW-0472">Membrane</keyword>
<dbReference type="InterPro" id="IPR000531">
    <property type="entry name" value="Beta-barrel_TonB"/>
</dbReference>
<dbReference type="InterPro" id="IPR010917">
    <property type="entry name" value="TonB_rcpt_CS"/>
</dbReference>
<keyword evidence="3 14" id="KW-0813">Transport</keyword>
<reference evidence="20 21" key="1">
    <citation type="submission" date="2018-09" db="EMBL/GenBank/DDBJ databases">
        <title>The draft genome of Acinetobacter spp. strains.</title>
        <authorList>
            <person name="Qin J."/>
            <person name="Feng Y."/>
            <person name="Zong Z."/>
        </authorList>
    </citation>
    <scope>NUCLEOTIDE SEQUENCE [LARGE SCALE GENOMIC DNA]</scope>
    <source>
        <strain evidence="20 21">WCHAc060096</strain>
    </source>
</reference>
<comment type="caution">
    <text evidence="20">The sequence shown here is derived from an EMBL/GenBank/DDBJ whole genome shotgun (WGS) entry which is preliminary data.</text>
</comment>
<dbReference type="SUPFAM" id="SSF56935">
    <property type="entry name" value="Porins"/>
    <property type="match status" value="1"/>
</dbReference>
<dbReference type="AlphaFoldDB" id="A0A3A8ELE1"/>
<dbReference type="GO" id="GO:0009279">
    <property type="term" value="C:cell outer membrane"/>
    <property type="evidence" value="ECO:0007669"/>
    <property type="project" value="UniProtKB-SubCell"/>
</dbReference>
<evidence type="ECO:0000256" key="16">
    <source>
        <dbReference type="RuleBase" id="RU003357"/>
    </source>
</evidence>
<evidence type="ECO:0000256" key="3">
    <source>
        <dbReference type="ARBA" id="ARBA00022448"/>
    </source>
</evidence>
<feature type="domain" description="TonB-dependent receptor plug" evidence="19">
    <location>
        <begin position="80"/>
        <end position="176"/>
    </location>
</feature>
<evidence type="ECO:0000256" key="8">
    <source>
        <dbReference type="ARBA" id="ARBA00023004"/>
    </source>
</evidence>
<evidence type="ECO:0000256" key="1">
    <source>
        <dbReference type="ARBA" id="ARBA00004571"/>
    </source>
</evidence>
<evidence type="ECO:0000256" key="17">
    <source>
        <dbReference type="SAM" id="SignalP"/>
    </source>
</evidence>
<evidence type="ECO:0000259" key="19">
    <source>
        <dbReference type="Pfam" id="PF07715"/>
    </source>
</evidence>
<dbReference type="InterPro" id="IPR036942">
    <property type="entry name" value="Beta-barrel_TonB_sf"/>
</dbReference>
<keyword evidence="21" id="KW-1185">Reference proteome</keyword>
<evidence type="ECO:0000256" key="2">
    <source>
        <dbReference type="ARBA" id="ARBA00009810"/>
    </source>
</evidence>
<dbReference type="InterPro" id="IPR037066">
    <property type="entry name" value="Plug_dom_sf"/>
</dbReference>
<evidence type="ECO:0000256" key="7">
    <source>
        <dbReference type="ARBA" id="ARBA00022729"/>
    </source>
</evidence>
<dbReference type="PROSITE" id="PS52016">
    <property type="entry name" value="TONB_DEPENDENT_REC_3"/>
    <property type="match status" value="1"/>
</dbReference>
<dbReference type="GO" id="GO:0038023">
    <property type="term" value="F:signaling receptor activity"/>
    <property type="evidence" value="ECO:0007669"/>
    <property type="project" value="InterPro"/>
</dbReference>